<dbReference type="EMBL" id="JAMBQA010000001">
    <property type="protein sequence ID" value="MDG0844810.1"/>
    <property type="molecule type" value="Genomic_DNA"/>
</dbReference>
<dbReference type="RefSeq" id="WP_277582728.1">
    <property type="nucleotide sequence ID" value="NZ_JAMBPY010000001.1"/>
</dbReference>
<protein>
    <submittedName>
        <fullName evidence="1">Uncharacterized protein</fullName>
    </submittedName>
</protein>
<dbReference type="AlphaFoldDB" id="A0A9X4QXK2"/>
<organism evidence="1 2">
    <name type="scientific">Staphylococcus equorum</name>
    <dbReference type="NCBI Taxonomy" id="246432"/>
    <lineage>
        <taxon>Bacteria</taxon>
        <taxon>Bacillati</taxon>
        <taxon>Bacillota</taxon>
        <taxon>Bacilli</taxon>
        <taxon>Bacillales</taxon>
        <taxon>Staphylococcaceae</taxon>
        <taxon>Staphylococcus</taxon>
    </lineage>
</organism>
<comment type="caution">
    <text evidence="1">The sequence shown here is derived from an EMBL/GenBank/DDBJ whole genome shotgun (WGS) entry which is preliminary data.</text>
</comment>
<gene>
    <name evidence="1" type="ORF">M4L89_00955</name>
</gene>
<proteinExistence type="predicted"/>
<keyword evidence="2" id="KW-1185">Reference proteome</keyword>
<sequence length="50" mass="6119">MNWNEQENNSSEDKELVKIPFYTMEELAKRIEKDEAITPRDFEEQKRDKD</sequence>
<accession>A0A9X4QXK2</accession>
<dbReference type="Proteomes" id="UP001152422">
    <property type="component" value="Unassembled WGS sequence"/>
</dbReference>
<reference evidence="1" key="1">
    <citation type="submission" date="2022-05" db="EMBL/GenBank/DDBJ databases">
        <title>Comparative genomics of Staphylococcus equorum isolates.</title>
        <authorList>
            <person name="Luelf R.H."/>
        </authorList>
    </citation>
    <scope>NUCLEOTIDE SEQUENCE</scope>
    <source>
        <strain evidence="1">TMW 2.2497</strain>
    </source>
</reference>
<evidence type="ECO:0000313" key="2">
    <source>
        <dbReference type="Proteomes" id="UP001152422"/>
    </source>
</evidence>
<evidence type="ECO:0000313" key="1">
    <source>
        <dbReference type="EMBL" id="MDG0844810.1"/>
    </source>
</evidence>
<name>A0A9X4QXK2_9STAP</name>